<keyword evidence="6" id="KW-0411">Iron-sulfur</keyword>
<evidence type="ECO:0000256" key="6">
    <source>
        <dbReference type="ARBA" id="ARBA00023014"/>
    </source>
</evidence>
<dbReference type="HOGENOM" id="CLU_782801_0_0_9"/>
<keyword evidence="4" id="KW-0249">Electron transport</keyword>
<dbReference type="PANTHER" id="PTHR30176">
    <property type="entry name" value="FERREDOXIN-TYPE PROTEIN NAPH"/>
    <property type="match status" value="1"/>
</dbReference>
<keyword evidence="5" id="KW-0408">Iron</keyword>
<organism evidence="9 10">
    <name type="scientific">Desulfitobacterium metallireducens DSM 15288</name>
    <dbReference type="NCBI Taxonomy" id="871968"/>
    <lineage>
        <taxon>Bacteria</taxon>
        <taxon>Bacillati</taxon>
        <taxon>Bacillota</taxon>
        <taxon>Clostridia</taxon>
        <taxon>Eubacteriales</taxon>
        <taxon>Desulfitobacteriaceae</taxon>
        <taxon>Desulfitobacterium</taxon>
    </lineage>
</organism>
<feature type="transmembrane region" description="Helical" evidence="7">
    <location>
        <begin position="208"/>
        <end position="233"/>
    </location>
</feature>
<evidence type="ECO:0000256" key="2">
    <source>
        <dbReference type="ARBA" id="ARBA00022485"/>
    </source>
</evidence>
<dbReference type="GO" id="GO:0051539">
    <property type="term" value="F:4 iron, 4 sulfur cluster binding"/>
    <property type="evidence" value="ECO:0007669"/>
    <property type="project" value="UniProtKB-KW"/>
</dbReference>
<dbReference type="Gene3D" id="3.30.70.20">
    <property type="match status" value="1"/>
</dbReference>
<accession>W0EBU1</accession>
<evidence type="ECO:0000259" key="8">
    <source>
        <dbReference type="PROSITE" id="PS51379"/>
    </source>
</evidence>
<evidence type="ECO:0000256" key="5">
    <source>
        <dbReference type="ARBA" id="ARBA00023004"/>
    </source>
</evidence>
<feature type="transmembrane region" description="Helical" evidence="7">
    <location>
        <begin position="12"/>
        <end position="34"/>
    </location>
</feature>
<dbReference type="STRING" id="871968.DESME_07965"/>
<keyword evidence="2" id="KW-0004">4Fe-4S</keyword>
<evidence type="ECO:0000313" key="9">
    <source>
        <dbReference type="EMBL" id="AHF07008.1"/>
    </source>
</evidence>
<dbReference type="GO" id="GO:0005886">
    <property type="term" value="C:plasma membrane"/>
    <property type="evidence" value="ECO:0007669"/>
    <property type="project" value="TreeGrafter"/>
</dbReference>
<evidence type="ECO:0000256" key="7">
    <source>
        <dbReference type="SAM" id="Phobius"/>
    </source>
</evidence>
<dbReference type="Proteomes" id="UP000010847">
    <property type="component" value="Chromosome"/>
</dbReference>
<dbReference type="InterPro" id="IPR051684">
    <property type="entry name" value="Electron_Trans/Redox"/>
</dbReference>
<evidence type="ECO:0000256" key="1">
    <source>
        <dbReference type="ARBA" id="ARBA00022448"/>
    </source>
</evidence>
<dbReference type="GO" id="GO:0046872">
    <property type="term" value="F:metal ion binding"/>
    <property type="evidence" value="ECO:0007669"/>
    <property type="project" value="UniProtKB-KW"/>
</dbReference>
<name>W0EBU1_9FIRM</name>
<dbReference type="InterPro" id="IPR017900">
    <property type="entry name" value="4Fe4S_Fe_S_CS"/>
</dbReference>
<evidence type="ECO:0000256" key="4">
    <source>
        <dbReference type="ARBA" id="ARBA00022982"/>
    </source>
</evidence>
<keyword evidence="7" id="KW-0472">Membrane</keyword>
<dbReference type="RefSeq" id="WP_006717038.1">
    <property type="nucleotide sequence ID" value="NZ_CP007032.1"/>
</dbReference>
<dbReference type="OrthoDB" id="9786132at2"/>
<dbReference type="PANTHER" id="PTHR30176:SF3">
    <property type="entry name" value="FERREDOXIN-TYPE PROTEIN NAPH"/>
    <property type="match status" value="1"/>
</dbReference>
<dbReference type="PROSITE" id="PS00198">
    <property type="entry name" value="4FE4S_FER_1"/>
    <property type="match status" value="1"/>
</dbReference>
<dbReference type="PROSITE" id="PS51379">
    <property type="entry name" value="4FE4S_FER_2"/>
    <property type="match status" value="2"/>
</dbReference>
<dbReference type="KEGG" id="dmt:DESME_07965"/>
<feature type="domain" description="4Fe-4S ferredoxin-type" evidence="8">
    <location>
        <begin position="287"/>
        <end position="317"/>
    </location>
</feature>
<dbReference type="AlphaFoldDB" id="W0EBU1"/>
<dbReference type="eggNOG" id="COG0348">
    <property type="taxonomic scope" value="Bacteria"/>
</dbReference>
<feature type="transmembrane region" description="Helical" evidence="7">
    <location>
        <begin position="253"/>
        <end position="271"/>
    </location>
</feature>
<protein>
    <submittedName>
        <fullName evidence="9">4Fe-4S ferredoxin</fullName>
    </submittedName>
</protein>
<feature type="domain" description="4Fe-4S ferredoxin-type" evidence="8">
    <location>
        <begin position="318"/>
        <end position="347"/>
    </location>
</feature>
<keyword evidence="7" id="KW-0812">Transmembrane</keyword>
<keyword evidence="10" id="KW-1185">Reference proteome</keyword>
<dbReference type="InterPro" id="IPR017896">
    <property type="entry name" value="4Fe4S_Fe-S-bd"/>
</dbReference>
<dbReference type="SUPFAM" id="SSF54862">
    <property type="entry name" value="4Fe-4S ferredoxins"/>
    <property type="match status" value="1"/>
</dbReference>
<keyword evidence="7" id="KW-1133">Transmembrane helix</keyword>
<gene>
    <name evidence="9" type="ORF">DESME_07965</name>
</gene>
<proteinExistence type="predicted"/>
<evidence type="ECO:0000313" key="10">
    <source>
        <dbReference type="Proteomes" id="UP000010847"/>
    </source>
</evidence>
<dbReference type="EMBL" id="CP007032">
    <property type="protein sequence ID" value="AHF07008.1"/>
    <property type="molecule type" value="Genomic_DNA"/>
</dbReference>
<keyword evidence="3" id="KW-0479">Metal-binding</keyword>
<feature type="transmembrane region" description="Helical" evidence="7">
    <location>
        <begin position="138"/>
        <end position="165"/>
    </location>
</feature>
<feature type="transmembrane region" description="Helical" evidence="7">
    <location>
        <begin position="54"/>
        <end position="73"/>
    </location>
</feature>
<reference evidence="9 10" key="1">
    <citation type="submission" date="2013-12" db="EMBL/GenBank/DDBJ databases">
        <authorList>
            <consortium name="DOE Joint Genome Institute"/>
            <person name="Smidt H."/>
            <person name="Huntemann M."/>
            <person name="Han J."/>
            <person name="Chen A."/>
            <person name="Kyrpides N."/>
            <person name="Mavromatis K."/>
            <person name="Markowitz V."/>
            <person name="Palaniappan K."/>
            <person name="Ivanova N."/>
            <person name="Schaumberg A."/>
            <person name="Pati A."/>
            <person name="Liolios K."/>
            <person name="Nordberg H.P."/>
            <person name="Cantor M.N."/>
            <person name="Hua S.X."/>
            <person name="Woyke T."/>
        </authorList>
    </citation>
    <scope>NUCLEOTIDE SEQUENCE [LARGE SCALE GENOMIC DNA]</scope>
    <source>
        <strain evidence="10">DSM 15288</strain>
    </source>
</reference>
<feature type="transmembrane region" description="Helical" evidence="7">
    <location>
        <begin position="85"/>
        <end position="103"/>
    </location>
</feature>
<sequence length="355" mass="39936">MKSKNTFELPLLKTILWVYIIMCVIIAGLNYGYASKAPASVSALIRWIWEFYENWIKTLFIFIGSILTLRIIGSSQRTTLRKMNLMGFIIAALVVHIVAPLLLHNGELYFFAMPLPWTTTPLQLLNSESSFYLSRFPVWGLSGITFALIFYVCISALVIVGTLLFGRRWQCSTLCLFNGFISEVFAPAFPLVGKAKKMKSKALNFFSILRWIFLVIALFFTFYWLLLLGGISLPGDIHLMSKIENYKYLSSELLTAMFFWIAFTGRGYCYYCPLGTMLSLLGKVAGQKIITNNANCLQCTQCNTACPMSIDIKINAKNGDPVTSSRCVGCGHCVDACPTRNLSYSTTFLKKISHN</sequence>
<dbReference type="Pfam" id="PF13237">
    <property type="entry name" value="Fer4_10"/>
    <property type="match status" value="1"/>
</dbReference>
<keyword evidence="1" id="KW-0813">Transport</keyword>
<evidence type="ECO:0000256" key="3">
    <source>
        <dbReference type="ARBA" id="ARBA00022723"/>
    </source>
</evidence>